<gene>
    <name evidence="1" type="ORF">RHMOL_Rhmol13G0212600</name>
</gene>
<evidence type="ECO:0000313" key="1">
    <source>
        <dbReference type="EMBL" id="KAI8525218.1"/>
    </source>
</evidence>
<protein>
    <submittedName>
        <fullName evidence="1">Uncharacterized protein</fullName>
    </submittedName>
</protein>
<keyword evidence="2" id="KW-1185">Reference proteome</keyword>
<comment type="caution">
    <text evidence="1">The sequence shown here is derived from an EMBL/GenBank/DDBJ whole genome shotgun (WGS) entry which is preliminary data.</text>
</comment>
<reference evidence="1" key="1">
    <citation type="submission" date="2022-02" db="EMBL/GenBank/DDBJ databases">
        <title>Plant Genome Project.</title>
        <authorList>
            <person name="Zhang R.-G."/>
        </authorList>
    </citation>
    <scope>NUCLEOTIDE SEQUENCE</scope>
    <source>
        <strain evidence="1">AT1</strain>
    </source>
</reference>
<sequence length="76" mass="8643">MSCSAVCPRLETMPTCFVGGRGSMIMVRLDMSCNFMARIVVRYHGETRLKESQPNFTDPSVEEQNSIVMLRKRSLI</sequence>
<dbReference type="EMBL" id="CM046400">
    <property type="protein sequence ID" value="KAI8525218.1"/>
    <property type="molecule type" value="Genomic_DNA"/>
</dbReference>
<accession>A0ACC0LAQ3</accession>
<organism evidence="1 2">
    <name type="scientific">Rhododendron molle</name>
    <name type="common">Chinese azalea</name>
    <name type="synonym">Azalea mollis</name>
    <dbReference type="NCBI Taxonomy" id="49168"/>
    <lineage>
        <taxon>Eukaryota</taxon>
        <taxon>Viridiplantae</taxon>
        <taxon>Streptophyta</taxon>
        <taxon>Embryophyta</taxon>
        <taxon>Tracheophyta</taxon>
        <taxon>Spermatophyta</taxon>
        <taxon>Magnoliopsida</taxon>
        <taxon>eudicotyledons</taxon>
        <taxon>Gunneridae</taxon>
        <taxon>Pentapetalae</taxon>
        <taxon>asterids</taxon>
        <taxon>Ericales</taxon>
        <taxon>Ericaceae</taxon>
        <taxon>Ericoideae</taxon>
        <taxon>Rhodoreae</taxon>
        <taxon>Rhododendron</taxon>
    </lineage>
</organism>
<name>A0ACC0LAQ3_RHOML</name>
<proteinExistence type="predicted"/>
<evidence type="ECO:0000313" key="2">
    <source>
        <dbReference type="Proteomes" id="UP001062846"/>
    </source>
</evidence>
<dbReference type="Proteomes" id="UP001062846">
    <property type="component" value="Chromosome 13"/>
</dbReference>